<feature type="region of interest" description="Disordered" evidence="7">
    <location>
        <begin position="86"/>
        <end position="121"/>
    </location>
</feature>
<evidence type="ECO:0000256" key="4">
    <source>
        <dbReference type="ARBA" id="ARBA00022833"/>
    </source>
</evidence>
<evidence type="ECO:0000256" key="7">
    <source>
        <dbReference type="SAM" id="MobiDB-lite"/>
    </source>
</evidence>
<sequence length="508" mass="58489">MGHTWGCRNRADHDTKKRQYFDVPKVISHQGTETERLSDERRKLWLARINREGFDPDPNKRHYKVCSDHFITGQKADLYDYTNPDWAPSQKMGPELPKSCPLPDPQSSKRRYQRAKARPEKVKRFKAAEALLDLQKDSIPFTNTDDNNTDENQIESETSTHVHEESETSTHVHEEQDHTPTDKQLLDMMRMELQRLTSENMELKEKIKATVLSPETLDDDKTKHYTGLDYDTLMTVYHFLEPSIPSRMNSSLTKFEKMMIVLMKLRLNLCIQDLAFRFHISKGCVSKVFLDTIHVMYIKLKPTILWPGREELRLSMPMEFRKYFGVKVSIIIDCFEVFIERPSNLLARSETWSSYKHHNTTKFLIGITPQGAVSFLSKGYGGRVSDKYVTEHCGLLDKLLPGDIVLADRGFDIKESVGLQCAEVKIPAFTRGKSQLSPVELETTRKIAHTRIHVERVIGLVRNKFTILQSTIPIDYLHSNINSVPTIDKIVTVCCALTNVCDSVVPFE</sequence>
<keyword evidence="3" id="KW-0863">Zinc-finger</keyword>
<dbReference type="Ensembl" id="ENSNMLT00000018414.1">
    <property type="protein sequence ID" value="ENSNMLP00000016389.1"/>
    <property type="gene ID" value="ENSNMLG00000010856.1"/>
</dbReference>
<keyword evidence="2" id="KW-0479">Metal-binding</keyword>
<evidence type="ECO:0000256" key="2">
    <source>
        <dbReference type="ARBA" id="ARBA00022723"/>
    </source>
</evidence>
<evidence type="ECO:0000259" key="8">
    <source>
        <dbReference type="Pfam" id="PF05485"/>
    </source>
</evidence>
<evidence type="ECO:0000256" key="5">
    <source>
        <dbReference type="ARBA" id="ARBA00023125"/>
    </source>
</evidence>
<dbReference type="Pfam" id="PF13359">
    <property type="entry name" value="DDE_Tnp_4"/>
    <property type="match status" value="1"/>
</dbReference>
<evidence type="ECO:0000259" key="10">
    <source>
        <dbReference type="Pfam" id="PF13613"/>
    </source>
</evidence>
<feature type="domain" description="THAP-type" evidence="8">
    <location>
        <begin position="6"/>
        <end position="73"/>
    </location>
</feature>
<evidence type="ECO:0000313" key="11">
    <source>
        <dbReference type="Ensembl" id="ENSNMLP00000016389.1"/>
    </source>
</evidence>
<name>A0A8C6T8R9_9GOBI</name>
<evidence type="ECO:0000256" key="3">
    <source>
        <dbReference type="ARBA" id="ARBA00022771"/>
    </source>
</evidence>
<dbReference type="GO" id="GO:0003677">
    <property type="term" value="F:DNA binding"/>
    <property type="evidence" value="ECO:0007669"/>
    <property type="project" value="UniProtKB-KW"/>
</dbReference>
<comment type="cofactor">
    <cofactor evidence="1">
        <name>a divalent metal cation</name>
        <dbReference type="ChEBI" id="CHEBI:60240"/>
    </cofactor>
</comment>
<feature type="compositionally biased region" description="Basic and acidic residues" evidence="7">
    <location>
        <begin position="158"/>
        <end position="180"/>
    </location>
</feature>
<evidence type="ECO:0008006" key="13">
    <source>
        <dbReference type="Google" id="ProtNLM"/>
    </source>
</evidence>
<accession>A0A8C6T8R9</accession>
<dbReference type="InterPro" id="IPR027805">
    <property type="entry name" value="Transposase_HTH_dom"/>
</dbReference>
<dbReference type="InterPro" id="IPR006612">
    <property type="entry name" value="THAP_Znf"/>
</dbReference>
<proteinExistence type="predicted"/>
<keyword evidence="12" id="KW-1185">Reference proteome</keyword>
<dbReference type="SUPFAM" id="SSF57716">
    <property type="entry name" value="Glucocorticoid receptor-like (DNA-binding domain)"/>
    <property type="match status" value="1"/>
</dbReference>
<reference evidence="11" key="1">
    <citation type="submission" date="2025-08" db="UniProtKB">
        <authorList>
            <consortium name="Ensembl"/>
        </authorList>
    </citation>
    <scope>IDENTIFICATION</scope>
</reference>
<dbReference type="AlphaFoldDB" id="A0A8C6T8R9"/>
<evidence type="ECO:0000313" key="12">
    <source>
        <dbReference type="Proteomes" id="UP000694523"/>
    </source>
</evidence>
<organism evidence="11 12">
    <name type="scientific">Neogobius melanostomus</name>
    <name type="common">round goby</name>
    <dbReference type="NCBI Taxonomy" id="47308"/>
    <lineage>
        <taxon>Eukaryota</taxon>
        <taxon>Metazoa</taxon>
        <taxon>Chordata</taxon>
        <taxon>Craniata</taxon>
        <taxon>Vertebrata</taxon>
        <taxon>Euteleostomi</taxon>
        <taxon>Actinopterygii</taxon>
        <taxon>Neopterygii</taxon>
        <taxon>Teleostei</taxon>
        <taxon>Neoteleostei</taxon>
        <taxon>Acanthomorphata</taxon>
        <taxon>Gobiaria</taxon>
        <taxon>Gobiiformes</taxon>
        <taxon>Gobioidei</taxon>
        <taxon>Gobiidae</taxon>
        <taxon>Benthophilinae</taxon>
        <taxon>Neogobiini</taxon>
        <taxon>Neogobius</taxon>
    </lineage>
</organism>
<feature type="domain" description="Transposase Helix-turn-helix" evidence="10">
    <location>
        <begin position="251"/>
        <end position="302"/>
    </location>
</feature>
<dbReference type="Pfam" id="PF05485">
    <property type="entry name" value="THAP"/>
    <property type="match status" value="1"/>
</dbReference>
<dbReference type="Pfam" id="PF13613">
    <property type="entry name" value="HTH_Tnp_4"/>
    <property type="match status" value="1"/>
</dbReference>
<dbReference type="InterPro" id="IPR027806">
    <property type="entry name" value="HARBI1_dom"/>
</dbReference>
<reference evidence="11" key="2">
    <citation type="submission" date="2025-09" db="UniProtKB">
        <authorList>
            <consortium name="Ensembl"/>
        </authorList>
    </citation>
    <scope>IDENTIFICATION</scope>
</reference>
<dbReference type="PANTHER" id="PTHR23080">
    <property type="entry name" value="THAP DOMAIN PROTEIN"/>
    <property type="match status" value="1"/>
</dbReference>
<evidence type="ECO:0000256" key="1">
    <source>
        <dbReference type="ARBA" id="ARBA00001968"/>
    </source>
</evidence>
<feature type="coiled-coil region" evidence="6">
    <location>
        <begin position="186"/>
        <end position="213"/>
    </location>
</feature>
<dbReference type="GO" id="GO:0008270">
    <property type="term" value="F:zinc ion binding"/>
    <property type="evidence" value="ECO:0007669"/>
    <property type="project" value="UniProtKB-KW"/>
</dbReference>
<evidence type="ECO:0000259" key="9">
    <source>
        <dbReference type="Pfam" id="PF13359"/>
    </source>
</evidence>
<feature type="domain" description="DDE Tnp4" evidence="9">
    <location>
        <begin position="332"/>
        <end position="499"/>
    </location>
</feature>
<keyword evidence="4" id="KW-0862">Zinc</keyword>
<feature type="region of interest" description="Disordered" evidence="7">
    <location>
        <begin position="139"/>
        <end position="180"/>
    </location>
</feature>
<protein>
    <recommendedName>
        <fullName evidence="13">THAP-type domain-containing protein</fullName>
    </recommendedName>
</protein>
<keyword evidence="6" id="KW-0175">Coiled coil</keyword>
<evidence type="ECO:0000256" key="6">
    <source>
        <dbReference type="SAM" id="Coils"/>
    </source>
</evidence>
<keyword evidence="5" id="KW-0238">DNA-binding</keyword>
<dbReference type="Proteomes" id="UP000694523">
    <property type="component" value="Unplaced"/>
</dbReference>